<gene>
    <name evidence="1" type="ORF">MNBD_GAMMA02-1470</name>
</gene>
<organism evidence="1">
    <name type="scientific">hydrothermal vent metagenome</name>
    <dbReference type="NCBI Taxonomy" id="652676"/>
    <lineage>
        <taxon>unclassified sequences</taxon>
        <taxon>metagenomes</taxon>
        <taxon>ecological metagenomes</taxon>
    </lineage>
</organism>
<name>A0A3B0W6Y3_9ZZZZ</name>
<evidence type="ECO:0008006" key="2">
    <source>
        <dbReference type="Google" id="ProtNLM"/>
    </source>
</evidence>
<evidence type="ECO:0000313" key="1">
    <source>
        <dbReference type="EMBL" id="VAW48180.1"/>
    </source>
</evidence>
<dbReference type="AlphaFoldDB" id="A0A3B0W6Y3"/>
<reference evidence="1" key="1">
    <citation type="submission" date="2018-06" db="EMBL/GenBank/DDBJ databases">
        <authorList>
            <person name="Zhirakovskaya E."/>
        </authorList>
    </citation>
    <scope>NUCLEOTIDE SEQUENCE</scope>
</reference>
<dbReference type="EMBL" id="UOFA01000392">
    <property type="protein sequence ID" value="VAW48180.1"/>
    <property type="molecule type" value="Genomic_DNA"/>
</dbReference>
<protein>
    <recommendedName>
        <fullName evidence="2">HIT domain-containing protein</fullName>
    </recommendedName>
</protein>
<feature type="non-terminal residue" evidence="1">
    <location>
        <position position="113"/>
    </location>
</feature>
<sequence length="113" mass="13020">MSKNIRKIKLASGKECKIIRIRRNLIPNYYILAFPKLQGEPTKEEVSEMVTLGIEFAKTIAKELVGDSEAYTLLYSGYSARREKGWHVHIVLLGNRWKKAWLYIVLAGKNILQ</sequence>
<proteinExistence type="predicted"/>
<accession>A0A3B0W6Y3</accession>